<organism evidence="14 15">
    <name type="scientific">Fonsecaea monophora</name>
    <dbReference type="NCBI Taxonomy" id="254056"/>
    <lineage>
        <taxon>Eukaryota</taxon>
        <taxon>Fungi</taxon>
        <taxon>Dikarya</taxon>
        <taxon>Ascomycota</taxon>
        <taxon>Pezizomycotina</taxon>
        <taxon>Eurotiomycetes</taxon>
        <taxon>Chaetothyriomycetidae</taxon>
        <taxon>Chaetothyriales</taxon>
        <taxon>Herpotrichiellaceae</taxon>
        <taxon>Fonsecaea</taxon>
    </lineage>
</organism>
<dbReference type="InterPro" id="IPR036318">
    <property type="entry name" value="FAD-bd_PCMH-like_sf"/>
</dbReference>
<name>A0A177F3M9_9EURO</name>
<dbReference type="PANTHER" id="PTHR11748:SF116">
    <property type="entry name" value="D-LACTATE DEHYDROGENASE (CYTOCHROME) (AFU_ORTHOLOGUE AFUA_7G02560)"/>
    <property type="match status" value="1"/>
</dbReference>
<protein>
    <recommendedName>
        <fullName evidence="8">D-lactate dehydrogenase (cytochrome)</fullName>
        <ecNumber evidence="8">1.1.2.4</ecNumber>
    </recommendedName>
</protein>
<dbReference type="Proteomes" id="UP000077002">
    <property type="component" value="Unassembled WGS sequence"/>
</dbReference>
<evidence type="ECO:0000259" key="13">
    <source>
        <dbReference type="PROSITE" id="PS51387"/>
    </source>
</evidence>
<evidence type="ECO:0000256" key="2">
    <source>
        <dbReference type="ARBA" id="ARBA00008000"/>
    </source>
</evidence>
<dbReference type="RefSeq" id="XP_022510042.1">
    <property type="nucleotide sequence ID" value="XM_022657634.1"/>
</dbReference>
<comment type="cofactor">
    <cofactor evidence="1">
        <name>FAD</name>
        <dbReference type="ChEBI" id="CHEBI:57692"/>
    </cofactor>
</comment>
<dbReference type="Pfam" id="PF02913">
    <property type="entry name" value="FAD-oxidase_C"/>
    <property type="match status" value="1"/>
</dbReference>
<keyword evidence="12" id="KW-0812">Transmembrane</keyword>
<evidence type="ECO:0000313" key="15">
    <source>
        <dbReference type="Proteomes" id="UP000077002"/>
    </source>
</evidence>
<sequence length="1027" mass="113883">MLVDTIINAVKSSLHPVAAVLALPLALVLLEVAWIIYARNFHPLADVPGPWLASVSRLWVMRRLKVGDMDQVQRDLHRRYGPLVRIAPNEIACSDPEAIKVLYRTAAPLTKTDFYPVWGNPRMSKYADNFSQVNERLHSERRRIVNHVYSLSNVLQSEASIDRVTTVMVEKLTQLAQRGQDCDLGTWIQWYTFDVIGELFFGRMFGFLQQAADYQAWIASLDALMPGFCQVAVAPTYLRPFILLSSLFDSKMNAAIKCTQTMEVAAREGVARRQAELDQGSSTSDSRDLLQQLFNIQREKGEKMDFSMREVEQEAYIALLAGSDTTAIAIRSIFYHIVKDPKVYQRLRAEIDQANAEGELSFPVKHAQALKLPYLCACIKEGMRMHPSVGLTLPRLMPAGGLQICGKYVPEGYRVGVNAAVIHFDKRIFGDDAYQFRPERWLEPAAAANMDRYMFQFGYGTRTCIGKNSSPDAIVQTFKSSKSMGATPAVALLAGIATVGLLASYGGEVHAEAPHSPQTLATRTASTLPLSSVQPLQYDLSEKNLHEAYQEFVALLGEENVTLNAAERRTRSSTEWSPAPRADDIPSMIVYPRHTQDVSQIARICHGRRIPMIGFCGGTSLEGTLAAQHQEVCIDFNRHMNRVLEIRKGDMDVTVQPSVAYQELNALLAQQDMFFPPDPGPGAQIGGMIAQGCSGTNAYRYGTMKDWVLGLEVVLADGTIIQTRHRPRKSSSGYDLTRLFTGSEGTLGFVTKAHLKLTKKPENVRVAVAQFASIDDAVKMAVHTVQSGNQLEAMELLDDLSMHAVNEGGYCSVRWAEKPTLFLKISGSTPQVVAQLARQVEETARESGASLFKLAATDEEGQELWEARKTALWSTLALKKSPDDKFISADACVPISRLGDIIRESRERLTESKMLGSFLGHVGDGNFHATVLYNAQEKAQARQLISDIQRLSVDMDGTVSGEHGIGLEYRDQVVYELGEASVDAMRAIKFALDPLCLLNPGKMIRVEKVHTQDEDEDKGGDQKQNKR</sequence>
<dbReference type="CDD" id="cd11060">
    <property type="entry name" value="CYP57A1-like"/>
    <property type="match status" value="1"/>
</dbReference>
<dbReference type="GO" id="GO:0004458">
    <property type="term" value="F:D-lactate dehydrogenase (cytochrome) activity"/>
    <property type="evidence" value="ECO:0007669"/>
    <property type="project" value="UniProtKB-EC"/>
</dbReference>
<dbReference type="Pfam" id="PF01565">
    <property type="entry name" value="FAD_binding_4"/>
    <property type="match status" value="1"/>
</dbReference>
<dbReference type="GO" id="GO:1903457">
    <property type="term" value="P:lactate catabolic process"/>
    <property type="evidence" value="ECO:0007669"/>
    <property type="project" value="TreeGrafter"/>
</dbReference>
<dbReference type="SUPFAM" id="SSF56176">
    <property type="entry name" value="FAD-binding/transporter-associated domain-like"/>
    <property type="match status" value="1"/>
</dbReference>
<dbReference type="EC" id="1.1.2.4" evidence="8"/>
<dbReference type="FunFam" id="3.30.70.2740:FF:000001">
    <property type="entry name" value="D-lactate dehydrogenase mitochondrial"/>
    <property type="match status" value="1"/>
</dbReference>
<dbReference type="PANTHER" id="PTHR11748">
    <property type="entry name" value="D-LACTATE DEHYDROGENASE"/>
    <property type="match status" value="1"/>
</dbReference>
<evidence type="ECO:0000313" key="14">
    <source>
        <dbReference type="EMBL" id="OAG38090.1"/>
    </source>
</evidence>
<comment type="catalytic activity">
    <reaction evidence="9">
        <text>(R)-lactate + 2 Fe(III)-[cytochrome c] = 2 Fe(II)-[cytochrome c] + pyruvate + 2 H(+)</text>
        <dbReference type="Rhea" id="RHEA:13521"/>
        <dbReference type="Rhea" id="RHEA-COMP:10350"/>
        <dbReference type="Rhea" id="RHEA-COMP:14399"/>
        <dbReference type="ChEBI" id="CHEBI:15361"/>
        <dbReference type="ChEBI" id="CHEBI:15378"/>
        <dbReference type="ChEBI" id="CHEBI:16004"/>
        <dbReference type="ChEBI" id="CHEBI:29033"/>
        <dbReference type="ChEBI" id="CHEBI:29034"/>
        <dbReference type="EC" id="1.1.2.4"/>
    </reaction>
</comment>
<dbReference type="GO" id="GO:0004497">
    <property type="term" value="F:monooxygenase activity"/>
    <property type="evidence" value="ECO:0007669"/>
    <property type="project" value="InterPro"/>
</dbReference>
<evidence type="ECO:0000256" key="5">
    <source>
        <dbReference type="ARBA" id="ARBA00022827"/>
    </source>
</evidence>
<dbReference type="InterPro" id="IPR002401">
    <property type="entry name" value="Cyt_P450_E_grp-I"/>
</dbReference>
<dbReference type="GO" id="GO:0071949">
    <property type="term" value="F:FAD binding"/>
    <property type="evidence" value="ECO:0007669"/>
    <property type="project" value="InterPro"/>
</dbReference>
<dbReference type="PROSITE" id="PS51387">
    <property type="entry name" value="FAD_PCMH"/>
    <property type="match status" value="1"/>
</dbReference>
<evidence type="ECO:0000256" key="6">
    <source>
        <dbReference type="ARBA" id="ARBA00023002"/>
    </source>
</evidence>
<dbReference type="InterPro" id="IPR017972">
    <property type="entry name" value="Cyt_P450_CS"/>
</dbReference>
<dbReference type="AlphaFoldDB" id="A0A177F3M9"/>
<evidence type="ECO:0000256" key="12">
    <source>
        <dbReference type="SAM" id="Phobius"/>
    </source>
</evidence>
<keyword evidence="10" id="KW-0349">Heme</keyword>
<evidence type="ECO:0000256" key="10">
    <source>
        <dbReference type="PIRSR" id="PIRSR602401-1"/>
    </source>
</evidence>
<evidence type="ECO:0000256" key="1">
    <source>
        <dbReference type="ARBA" id="ARBA00001974"/>
    </source>
</evidence>
<reference evidence="14 15" key="1">
    <citation type="submission" date="2016-03" db="EMBL/GenBank/DDBJ databases">
        <title>Draft genome sequence of the Fonsecaea monophora CBS 269.37.</title>
        <authorList>
            <person name="Bombassaro A."/>
            <person name="Vinicius W.A."/>
            <person name="De Hoog S."/>
            <person name="Sun J."/>
            <person name="Souza E.M."/>
            <person name="Raittz R.T."/>
            <person name="Costa F."/>
            <person name="Leao A.C."/>
            <person name="Tadra-Sfeir M.Z."/>
            <person name="Baura V."/>
            <person name="Balsanelli E."/>
            <person name="Pedrosa F.O."/>
            <person name="Moreno L.F."/>
            <person name="Steffens M.B."/>
            <person name="Xi L."/>
            <person name="Bocca A.L."/>
            <person name="Felipe M.S."/>
            <person name="Teixeira M."/>
            <person name="Telles Filho F.Q."/>
            <person name="Azevedo C.M."/>
            <person name="Gomes R."/>
            <person name="Vicente V.A."/>
        </authorList>
    </citation>
    <scope>NUCLEOTIDE SEQUENCE [LARGE SCALE GENOMIC DNA]</scope>
    <source>
        <strain evidence="14 15">CBS 269.37</strain>
    </source>
</reference>
<dbReference type="InterPro" id="IPR016166">
    <property type="entry name" value="FAD-bd_PCMH"/>
</dbReference>
<evidence type="ECO:0000256" key="9">
    <source>
        <dbReference type="ARBA" id="ARBA00051436"/>
    </source>
</evidence>
<dbReference type="GO" id="GO:0020037">
    <property type="term" value="F:heme binding"/>
    <property type="evidence" value="ECO:0007669"/>
    <property type="project" value="InterPro"/>
</dbReference>
<dbReference type="InterPro" id="IPR006094">
    <property type="entry name" value="Oxid_FAD_bind_N"/>
</dbReference>
<feature type="region of interest" description="Disordered" evidence="11">
    <location>
        <begin position="1008"/>
        <end position="1027"/>
    </location>
</feature>
<dbReference type="InterPro" id="IPR016171">
    <property type="entry name" value="Vanillyl_alc_oxidase_C-sub2"/>
</dbReference>
<comment type="similarity">
    <text evidence="2">Belongs to the FAD-binding oxidoreductase/transferase type 4 family.</text>
</comment>
<keyword evidence="3" id="KW-0285">Flavoprotein</keyword>
<evidence type="ECO:0000256" key="8">
    <source>
        <dbReference type="ARBA" id="ARBA00038897"/>
    </source>
</evidence>
<evidence type="ECO:0000256" key="4">
    <source>
        <dbReference type="ARBA" id="ARBA00022723"/>
    </source>
</evidence>
<dbReference type="InterPro" id="IPR016164">
    <property type="entry name" value="FAD-linked_Oxase-like_C"/>
</dbReference>
<dbReference type="GeneID" id="34602833"/>
<dbReference type="Gene3D" id="1.10.45.10">
    <property type="entry name" value="Vanillyl-alcohol Oxidase, Chain A, domain 4"/>
    <property type="match status" value="1"/>
</dbReference>
<dbReference type="SUPFAM" id="SSF55103">
    <property type="entry name" value="FAD-linked oxidases, C-terminal domain"/>
    <property type="match status" value="1"/>
</dbReference>
<dbReference type="Gene3D" id="3.30.465.10">
    <property type="match status" value="1"/>
</dbReference>
<proteinExistence type="inferred from homology"/>
<keyword evidence="6" id="KW-0560">Oxidoreductase</keyword>
<feature type="binding site" description="axial binding residue" evidence="10">
    <location>
        <position position="464"/>
    </location>
    <ligand>
        <name>heme</name>
        <dbReference type="ChEBI" id="CHEBI:30413"/>
    </ligand>
    <ligandPart>
        <name>Fe</name>
        <dbReference type="ChEBI" id="CHEBI:18248"/>
    </ligandPart>
</feature>
<dbReference type="FunFam" id="1.10.45.10:FF:000001">
    <property type="entry name" value="D-lactate dehydrogenase mitochondrial"/>
    <property type="match status" value="1"/>
</dbReference>
<dbReference type="Gene3D" id="1.10.630.10">
    <property type="entry name" value="Cytochrome P450"/>
    <property type="match status" value="1"/>
</dbReference>
<keyword evidence="7 10" id="KW-0408">Iron</keyword>
<dbReference type="EMBL" id="LVKK01000061">
    <property type="protein sequence ID" value="OAG38090.1"/>
    <property type="molecule type" value="Genomic_DNA"/>
</dbReference>
<dbReference type="InterPro" id="IPR001128">
    <property type="entry name" value="Cyt_P450"/>
</dbReference>
<dbReference type="PROSITE" id="PS00086">
    <property type="entry name" value="CYTOCHROME_P450"/>
    <property type="match status" value="1"/>
</dbReference>
<keyword evidence="12" id="KW-0472">Membrane</keyword>
<dbReference type="InterPro" id="IPR036396">
    <property type="entry name" value="Cyt_P450_sf"/>
</dbReference>
<dbReference type="GO" id="GO:0005506">
    <property type="term" value="F:iron ion binding"/>
    <property type="evidence" value="ECO:0007669"/>
    <property type="project" value="InterPro"/>
</dbReference>
<dbReference type="InterPro" id="IPR004113">
    <property type="entry name" value="FAD-bd_oxidored_4_C"/>
</dbReference>
<gene>
    <name evidence="14" type="ORF">AYO21_07680</name>
</gene>
<dbReference type="InterPro" id="IPR016169">
    <property type="entry name" value="FAD-bd_PCMH_sub2"/>
</dbReference>
<comment type="caution">
    <text evidence="14">The sequence shown here is derived from an EMBL/GenBank/DDBJ whole genome shotgun (WGS) entry which is preliminary data.</text>
</comment>
<dbReference type="GO" id="GO:0008720">
    <property type="term" value="F:D-lactate dehydrogenase (NAD+) activity"/>
    <property type="evidence" value="ECO:0007669"/>
    <property type="project" value="TreeGrafter"/>
</dbReference>
<comment type="cofactor">
    <cofactor evidence="10">
        <name>heme</name>
        <dbReference type="ChEBI" id="CHEBI:30413"/>
    </cofactor>
</comment>
<dbReference type="SUPFAM" id="SSF48264">
    <property type="entry name" value="Cytochrome P450"/>
    <property type="match status" value="1"/>
</dbReference>
<keyword evidence="15" id="KW-1185">Reference proteome</keyword>
<evidence type="ECO:0000256" key="11">
    <source>
        <dbReference type="SAM" id="MobiDB-lite"/>
    </source>
</evidence>
<keyword evidence="12" id="KW-1133">Transmembrane helix</keyword>
<dbReference type="GO" id="GO:0005739">
    <property type="term" value="C:mitochondrion"/>
    <property type="evidence" value="ECO:0007669"/>
    <property type="project" value="TreeGrafter"/>
</dbReference>
<dbReference type="Gene3D" id="3.30.70.2740">
    <property type="match status" value="1"/>
</dbReference>
<keyword evidence="4 10" id="KW-0479">Metal-binding</keyword>
<feature type="domain" description="FAD-binding PCMH-type" evidence="13">
    <location>
        <begin position="582"/>
        <end position="760"/>
    </location>
</feature>
<accession>A0A177F3M9</accession>
<keyword evidence="5" id="KW-0274">FAD</keyword>
<evidence type="ECO:0000256" key="3">
    <source>
        <dbReference type="ARBA" id="ARBA00022630"/>
    </source>
</evidence>
<evidence type="ECO:0000256" key="7">
    <source>
        <dbReference type="ARBA" id="ARBA00023004"/>
    </source>
</evidence>
<dbReference type="GO" id="GO:0016705">
    <property type="term" value="F:oxidoreductase activity, acting on paired donors, with incorporation or reduction of molecular oxygen"/>
    <property type="evidence" value="ECO:0007669"/>
    <property type="project" value="InterPro"/>
</dbReference>
<dbReference type="FunFam" id="3.30.465.10:FF:000014">
    <property type="entry name" value="D-lactate dehydrogenase (Cytochrome), putative"/>
    <property type="match status" value="1"/>
</dbReference>
<dbReference type="OrthoDB" id="3934656at2759"/>
<feature type="transmembrane region" description="Helical" evidence="12">
    <location>
        <begin position="17"/>
        <end position="37"/>
    </location>
</feature>
<dbReference type="PRINTS" id="PR00463">
    <property type="entry name" value="EP450I"/>
</dbReference>
<dbReference type="Pfam" id="PF00067">
    <property type="entry name" value="p450"/>
    <property type="match status" value="1"/>
</dbReference>